<dbReference type="GO" id="GO:0010411">
    <property type="term" value="P:xyloglucan metabolic process"/>
    <property type="evidence" value="ECO:0007669"/>
    <property type="project" value="TreeGrafter"/>
</dbReference>
<dbReference type="RefSeq" id="WP_185762700.1">
    <property type="nucleotide sequence ID" value="NZ_CM017505.1"/>
</dbReference>
<keyword evidence="1" id="KW-0378">Hydrolase</keyword>
<keyword evidence="1" id="KW-0614">Plasmid</keyword>
<dbReference type="InterPro" id="IPR015943">
    <property type="entry name" value="WD40/YVTN_repeat-like_dom_sf"/>
</dbReference>
<dbReference type="PANTHER" id="PTHR43739:SF5">
    <property type="entry name" value="EXO-ALPHA-SIALIDASE"/>
    <property type="match status" value="1"/>
</dbReference>
<dbReference type="InterPro" id="IPR052025">
    <property type="entry name" value="Xyloglucanase_GH74"/>
</dbReference>
<name>A0A553SQX1_NIACI</name>
<organism evidence="1">
    <name type="scientific">Niallia circulans</name>
    <name type="common">Bacillus circulans</name>
    <dbReference type="NCBI Taxonomy" id="1397"/>
    <lineage>
        <taxon>Bacteria</taxon>
        <taxon>Bacillati</taxon>
        <taxon>Bacillota</taxon>
        <taxon>Bacilli</taxon>
        <taxon>Bacillales</taxon>
        <taxon>Bacillaceae</taxon>
        <taxon>Niallia</taxon>
    </lineage>
</organism>
<geneLocation type="plasmid" evidence="1">
    <name>unnamed1</name>
</geneLocation>
<protein>
    <submittedName>
        <fullName evidence="1">Glycosyl hydrolase</fullName>
    </submittedName>
</protein>
<reference evidence="1" key="1">
    <citation type="submission" date="2018-10" db="EMBL/GenBank/DDBJ databases">
        <title>FDA dAtabase for Regulatory Grade micrObial Sequences (FDA-ARGOS): Supporting development and validation of Infectious Disease Dx tests.</title>
        <authorList>
            <person name="Minogue T."/>
            <person name="Wolcott M."/>
            <person name="Wasieloski L."/>
            <person name="Aguilar W."/>
            <person name="Moore D."/>
            <person name="Tallon L.J."/>
            <person name="Sadzewicz L."/>
            <person name="Sengamalay N."/>
            <person name="Ott S."/>
            <person name="Godinez A."/>
            <person name="Nagaraj S."/>
            <person name="Vavikolanu K."/>
            <person name="Vyas G."/>
            <person name="Nadendla S."/>
            <person name="Aluvathingal J."/>
            <person name="Sichtig H."/>
        </authorList>
    </citation>
    <scope>NUCLEOTIDE SEQUENCE</scope>
    <source>
        <strain evidence="1">FDAARGOS_343</strain>
        <plasmid evidence="1">unnamed1</plasmid>
    </source>
</reference>
<dbReference type="GO" id="GO:0016787">
    <property type="term" value="F:hydrolase activity"/>
    <property type="evidence" value="ECO:0007669"/>
    <property type="project" value="UniProtKB-KW"/>
</dbReference>
<dbReference type="PANTHER" id="PTHR43739">
    <property type="entry name" value="XYLOGLUCANASE (EUROFUNG)"/>
    <property type="match status" value="1"/>
</dbReference>
<comment type="caution">
    <text evidence="1">The sequence shown here is derived from an EMBL/GenBank/DDBJ whole genome shotgun (WGS) entry which is preliminary data.</text>
</comment>
<dbReference type="Gene3D" id="2.130.10.10">
    <property type="entry name" value="YVTN repeat-like/Quinoprotein amine dehydrogenase"/>
    <property type="match status" value="1"/>
</dbReference>
<dbReference type="EMBL" id="RIBP01000002">
    <property type="protein sequence ID" value="TRZ39389.1"/>
    <property type="molecule type" value="Genomic_DNA"/>
</dbReference>
<sequence length="357" mass="40136">MKKLLLAFDRELIVAERKGSTWKISNHFKGANPITLAFDPSNPARLYCGTFDRGLWRSLDGGSSWEAIGTLYSFGDSYPLHASKMSSVTAVAVSSLNGEDGNGIVYVGTEPSAMFISKDGGDHFELLTDYRQIPSYPSWFFPQRTDTHHVKHIEIDASNPQTIYTTIEVGGLIKSMDGGITWTEEKEKDYPQDIHVIKSHLNNPNRLYAVLGDSFLKEEGHEYAESKDGGKTWHYITEGLTHHYAYQMAVNTADSDNIIIATSSNPFAAHEYENGNCESFIYRKEKNQPWKISTTGLPDSKGTLIPVIKVSKEGDFYLFSNKGLFISVDGGLNWNSLEIPWQQRFITQHPYDMLVIE</sequence>
<proteinExistence type="predicted"/>
<evidence type="ECO:0000313" key="1">
    <source>
        <dbReference type="EMBL" id="TRZ39389.1"/>
    </source>
</evidence>
<dbReference type="AlphaFoldDB" id="A0A553SQX1"/>
<gene>
    <name evidence="1" type="ORF">CEQ21_07450</name>
</gene>
<accession>A0A553SQX1</accession>
<dbReference type="SUPFAM" id="SSF110296">
    <property type="entry name" value="Oligoxyloglucan reducing end-specific cellobiohydrolase"/>
    <property type="match status" value="1"/>
</dbReference>
<dbReference type="Proteomes" id="UP000319837">
    <property type="component" value="Plasmid unnamed1"/>
</dbReference>